<dbReference type="PROSITE" id="PS51257">
    <property type="entry name" value="PROKAR_LIPOPROTEIN"/>
    <property type="match status" value="1"/>
</dbReference>
<feature type="chain" id="PRO_5045797230" evidence="1">
    <location>
        <begin position="19"/>
        <end position="628"/>
    </location>
</feature>
<name>A0ABS7ZYB4_9GAMM</name>
<proteinExistence type="predicted"/>
<dbReference type="RefSeq" id="WP_225677386.1">
    <property type="nucleotide sequence ID" value="NZ_JAEDAH010000105.1"/>
</dbReference>
<reference evidence="2 3" key="1">
    <citation type="submission" date="2020-12" db="EMBL/GenBank/DDBJ databases">
        <title>Novel Thalassolituus-related marine hydrocarbonoclastic bacteria mediated algae-derived hydrocarbons mineralization in twilight zone of the northern South China Sea.</title>
        <authorList>
            <person name="Dong C."/>
        </authorList>
    </citation>
    <scope>NUCLEOTIDE SEQUENCE [LARGE SCALE GENOMIC DNA]</scope>
    <source>
        <strain evidence="2 3">IMCC1826</strain>
    </source>
</reference>
<keyword evidence="1" id="KW-0732">Signal</keyword>
<evidence type="ECO:0000256" key="1">
    <source>
        <dbReference type="SAM" id="SignalP"/>
    </source>
</evidence>
<sequence>MKKIFGVAALMIASFACAAKTVVVTTEASGSSPADANRKSFESAQIRALMFEPAAVYVETIAISKDHKDKASHTIVHVPAEISDVELLSSDISTLISDEHLIAEYKHGQLVNALADEHGNPEGTRYTVRNTFRFTIVPAEDRDRAKLLGNYKAMESIISLQDLPSSSSTFQQAGYGVVAAQIDKAQAEALAKSRARSQVDSLPNWSEIEASFQYFFNNLPAAIVNTYQSPVVESVETSGSGRITEVMIQLGRGCELDGPKSMDQAGTTCDLIKQVAPQILDAVSRFGIIGGNYSETLSPAIDKNHPGQLLRRFITQPFTWVPMAKQTLQTSGLPTREIQFEYAQWLMPTSRAANVPPVGFGWAVAQYRRAGSTPSLAATDYYQEKILPPLIAASLLSGDEIVMSVLDLATSIQYDIPLVTTSGVLNSGIILQFESDGLKRSKSDYVVQISLRRLPKKEADQSGSKANVAYRSLPRYPDTQAKLDALMFYKEQKGKMKVVNMPEMLSVAMSSLASCSGSSDACMRYPFASLVLVGSAAQINNPTSPDLEWKVSGVDDECWMPSPTSQLIGPCHSIISEIRESWWASLGMRPISTSLTRNENGDLHLDIEKSELGGAGRVIPSSNYPLFW</sequence>
<feature type="signal peptide" evidence="1">
    <location>
        <begin position="1"/>
        <end position="18"/>
    </location>
</feature>
<organism evidence="2 3">
    <name type="scientific">Thalassolituus marinus</name>
    <dbReference type="NCBI Taxonomy" id="671053"/>
    <lineage>
        <taxon>Bacteria</taxon>
        <taxon>Pseudomonadati</taxon>
        <taxon>Pseudomonadota</taxon>
        <taxon>Gammaproteobacteria</taxon>
        <taxon>Oceanospirillales</taxon>
        <taxon>Oceanospirillaceae</taxon>
        <taxon>Thalassolituus</taxon>
    </lineage>
</organism>
<protein>
    <submittedName>
        <fullName evidence="2">Uncharacterized protein</fullName>
    </submittedName>
</protein>
<evidence type="ECO:0000313" key="3">
    <source>
        <dbReference type="Proteomes" id="UP000714380"/>
    </source>
</evidence>
<accession>A0ABS7ZYB4</accession>
<comment type="caution">
    <text evidence="2">The sequence shown here is derived from an EMBL/GenBank/DDBJ whole genome shotgun (WGS) entry which is preliminary data.</text>
</comment>
<evidence type="ECO:0000313" key="2">
    <source>
        <dbReference type="EMBL" id="MCA6065446.1"/>
    </source>
</evidence>
<gene>
    <name evidence="2" type="ORF">I9W95_17750</name>
</gene>
<dbReference type="Proteomes" id="UP000714380">
    <property type="component" value="Unassembled WGS sequence"/>
</dbReference>
<dbReference type="EMBL" id="JAEDAH010000105">
    <property type="protein sequence ID" value="MCA6065446.1"/>
    <property type="molecule type" value="Genomic_DNA"/>
</dbReference>
<keyword evidence="3" id="KW-1185">Reference proteome</keyword>